<evidence type="ECO:0000256" key="1">
    <source>
        <dbReference type="SAM" id="SignalP"/>
    </source>
</evidence>
<accession>A0A2T5UN30</accession>
<keyword evidence="3" id="KW-1185">Reference proteome</keyword>
<dbReference type="PROSITE" id="PS51257">
    <property type="entry name" value="PROKAR_LIPOPROTEIN"/>
    <property type="match status" value="1"/>
</dbReference>
<protein>
    <submittedName>
        <fullName evidence="2">Uncharacterized protein DUF3313</fullName>
    </submittedName>
</protein>
<sequence length="224" mass="23679">MSTRYLALMICTAALGGCASSPVHLYQGIASSAQMSVNSNDRSQKTPFAFAGDMRKLASYSSVTLEPIEIYRGPDNQFDNLSSSQIQELSAYAGRAFSKALSKHGILADQASSTALRLRIVLTGAHLSVPVLGTVSKVTPVGFALNGVKAVAGKEGRFTGDVTYVAEFRDGTSGELLWAYVSKQFPSAVDVGASIRQLDAAKTGIRLGADSLAKNIAQRLSLVR</sequence>
<reference evidence="2 3" key="1">
    <citation type="submission" date="2018-04" db="EMBL/GenBank/DDBJ databases">
        <title>Genomic Encyclopedia of Archaeal and Bacterial Type Strains, Phase II (KMG-II): from individual species to whole genera.</title>
        <authorList>
            <person name="Goeker M."/>
        </authorList>
    </citation>
    <scope>NUCLEOTIDE SEQUENCE [LARGE SCALE GENOMIC DNA]</scope>
    <source>
        <strain evidence="2 3">DSM 23382</strain>
    </source>
</reference>
<dbReference type="Pfam" id="PF11769">
    <property type="entry name" value="DUF3313"/>
    <property type="match status" value="1"/>
</dbReference>
<keyword evidence="1" id="KW-0732">Signal</keyword>
<proteinExistence type="predicted"/>
<organism evidence="2 3">
    <name type="scientific">Breoghania corrubedonensis</name>
    <dbReference type="NCBI Taxonomy" id="665038"/>
    <lineage>
        <taxon>Bacteria</taxon>
        <taxon>Pseudomonadati</taxon>
        <taxon>Pseudomonadota</taxon>
        <taxon>Alphaproteobacteria</taxon>
        <taxon>Hyphomicrobiales</taxon>
        <taxon>Stappiaceae</taxon>
        <taxon>Breoghania</taxon>
    </lineage>
</organism>
<comment type="caution">
    <text evidence="2">The sequence shown here is derived from an EMBL/GenBank/DDBJ whole genome shotgun (WGS) entry which is preliminary data.</text>
</comment>
<evidence type="ECO:0000313" key="3">
    <source>
        <dbReference type="Proteomes" id="UP000244081"/>
    </source>
</evidence>
<dbReference type="RefSeq" id="WP_107992192.1">
    <property type="nucleotide sequence ID" value="NZ_QAYG01000019.1"/>
</dbReference>
<dbReference type="InterPro" id="IPR021747">
    <property type="entry name" value="DUF3313"/>
</dbReference>
<dbReference type="OrthoDB" id="7585546at2"/>
<dbReference type="Proteomes" id="UP000244081">
    <property type="component" value="Unassembled WGS sequence"/>
</dbReference>
<feature type="chain" id="PRO_5015539124" evidence="1">
    <location>
        <begin position="26"/>
        <end position="224"/>
    </location>
</feature>
<name>A0A2T5UN30_9HYPH</name>
<gene>
    <name evidence="2" type="ORF">C8N35_11910</name>
</gene>
<dbReference type="EMBL" id="QAYG01000019">
    <property type="protein sequence ID" value="PTW52905.1"/>
    <property type="molecule type" value="Genomic_DNA"/>
</dbReference>
<dbReference type="AlphaFoldDB" id="A0A2T5UN30"/>
<feature type="signal peptide" evidence="1">
    <location>
        <begin position="1"/>
        <end position="25"/>
    </location>
</feature>
<evidence type="ECO:0000313" key="2">
    <source>
        <dbReference type="EMBL" id="PTW52905.1"/>
    </source>
</evidence>